<dbReference type="InterPro" id="IPR015424">
    <property type="entry name" value="PyrdxlP-dep_Trfase"/>
</dbReference>
<dbReference type="Gene3D" id="3.40.640.10">
    <property type="entry name" value="Type I PLP-dependent aspartate aminotransferase-like (Major domain)"/>
    <property type="match status" value="1"/>
</dbReference>
<keyword evidence="5" id="KW-1185">Reference proteome</keyword>
<dbReference type="Gene3D" id="3.90.1150.10">
    <property type="entry name" value="Aspartate Aminotransferase, domain 1"/>
    <property type="match status" value="1"/>
</dbReference>
<sequence length="372" mass="40375">MEDIKMTATKAPYAKLKPALDAAFSAVMAQMDFEDGPQVQSFVRSLETYFQAPYALPCTDGVEALKASLRLLQLPAQAEIIVPAFGDAMLVTVLLQLGLKPVIADVDLDTYTVTAATVAKVITSQTKGVVVSHLFGQGAAVFEIRALCQTYNSWLIEDASQALGAVYTAPDGKKHRAGAVGDVGITNFYPTKPALDSGEGAAVLVNNAALAATVEQMQVQGILGEQVYRSRLGTLQAAMMEVKLPFVEEYNAARQEVAHFYDSAFRGIAGVQVPQQTSDRCHTYQQYTITVAPELRDGLQQHLYENYIPSAVFYAQPLHQTFPSLTFNNSQQLSGAAKAAKSTLSLPLHSELKEEQLAYICQNVVNYVKQNV</sequence>
<comment type="similarity">
    <text evidence="2 3">Belongs to the DegT/DnrJ/EryC1 family.</text>
</comment>
<name>A0ABW3SQ76_9BACT</name>
<evidence type="ECO:0000256" key="3">
    <source>
        <dbReference type="RuleBase" id="RU004508"/>
    </source>
</evidence>
<dbReference type="EMBL" id="JBHTLD010000100">
    <property type="protein sequence ID" value="MFD1186891.1"/>
    <property type="molecule type" value="Genomic_DNA"/>
</dbReference>
<keyword evidence="4" id="KW-0808">Transferase</keyword>
<dbReference type="GO" id="GO:0008483">
    <property type="term" value="F:transaminase activity"/>
    <property type="evidence" value="ECO:0007669"/>
    <property type="project" value="UniProtKB-KW"/>
</dbReference>
<keyword evidence="1 3" id="KW-0663">Pyridoxal phosphate</keyword>
<dbReference type="PANTHER" id="PTHR30244:SF36">
    <property type="entry name" value="3-OXO-GLUCOSE-6-PHOSPHATE:GLUTAMATE AMINOTRANSFERASE"/>
    <property type="match status" value="1"/>
</dbReference>
<organism evidence="4 5">
    <name type="scientific">Pontibacter rugosus</name>
    <dbReference type="NCBI Taxonomy" id="1745966"/>
    <lineage>
        <taxon>Bacteria</taxon>
        <taxon>Pseudomonadati</taxon>
        <taxon>Bacteroidota</taxon>
        <taxon>Cytophagia</taxon>
        <taxon>Cytophagales</taxon>
        <taxon>Hymenobacteraceae</taxon>
        <taxon>Pontibacter</taxon>
    </lineage>
</organism>
<dbReference type="InterPro" id="IPR015422">
    <property type="entry name" value="PyrdxlP-dep_Trfase_small"/>
</dbReference>
<evidence type="ECO:0000256" key="1">
    <source>
        <dbReference type="ARBA" id="ARBA00022898"/>
    </source>
</evidence>
<evidence type="ECO:0000313" key="4">
    <source>
        <dbReference type="EMBL" id="MFD1186891.1"/>
    </source>
</evidence>
<gene>
    <name evidence="4" type="ORF">ACFQ2O_11810</name>
</gene>
<evidence type="ECO:0000313" key="5">
    <source>
        <dbReference type="Proteomes" id="UP001597094"/>
    </source>
</evidence>
<proteinExistence type="inferred from homology"/>
<reference evidence="5" key="1">
    <citation type="journal article" date="2019" name="Int. J. Syst. Evol. Microbiol.">
        <title>The Global Catalogue of Microorganisms (GCM) 10K type strain sequencing project: providing services to taxonomists for standard genome sequencing and annotation.</title>
        <authorList>
            <consortium name="The Broad Institute Genomics Platform"/>
            <consortium name="The Broad Institute Genome Sequencing Center for Infectious Disease"/>
            <person name="Wu L."/>
            <person name="Ma J."/>
        </authorList>
    </citation>
    <scope>NUCLEOTIDE SEQUENCE [LARGE SCALE GENOMIC DNA]</scope>
    <source>
        <strain evidence="5">JCM 31319</strain>
    </source>
</reference>
<dbReference type="InterPro" id="IPR000653">
    <property type="entry name" value="DegT/StrS_aminotransferase"/>
</dbReference>
<keyword evidence="4" id="KW-0032">Aminotransferase</keyword>
<dbReference type="RefSeq" id="WP_377527721.1">
    <property type="nucleotide sequence ID" value="NZ_JBHTLD010000100.1"/>
</dbReference>
<protein>
    <submittedName>
        <fullName evidence="4">DegT/DnrJ/EryC1/StrS family aminotransferase</fullName>
    </submittedName>
</protein>
<accession>A0ABW3SQ76</accession>
<dbReference type="SUPFAM" id="SSF53383">
    <property type="entry name" value="PLP-dependent transferases"/>
    <property type="match status" value="1"/>
</dbReference>
<dbReference type="Pfam" id="PF01041">
    <property type="entry name" value="DegT_DnrJ_EryC1"/>
    <property type="match status" value="1"/>
</dbReference>
<dbReference type="InterPro" id="IPR015421">
    <property type="entry name" value="PyrdxlP-dep_Trfase_major"/>
</dbReference>
<dbReference type="PIRSF" id="PIRSF000390">
    <property type="entry name" value="PLP_StrS"/>
    <property type="match status" value="1"/>
</dbReference>
<evidence type="ECO:0000256" key="2">
    <source>
        <dbReference type="ARBA" id="ARBA00037999"/>
    </source>
</evidence>
<dbReference type="Proteomes" id="UP001597094">
    <property type="component" value="Unassembled WGS sequence"/>
</dbReference>
<comment type="caution">
    <text evidence="4">The sequence shown here is derived from an EMBL/GenBank/DDBJ whole genome shotgun (WGS) entry which is preliminary data.</text>
</comment>
<dbReference type="PANTHER" id="PTHR30244">
    <property type="entry name" value="TRANSAMINASE"/>
    <property type="match status" value="1"/>
</dbReference>